<dbReference type="InterPro" id="IPR015943">
    <property type="entry name" value="WD40/YVTN_repeat-like_dom_sf"/>
</dbReference>
<dbReference type="EMBL" id="LT598463">
    <property type="protein sequence ID" value="SCU86293.1"/>
    <property type="molecule type" value="Genomic_DNA"/>
</dbReference>
<dbReference type="STRING" id="1230905.A0A1G4J9A6"/>
<proteinExistence type="predicted"/>
<reference evidence="4 5" key="1">
    <citation type="submission" date="2016-03" db="EMBL/GenBank/DDBJ databases">
        <authorList>
            <person name="Devillers H."/>
        </authorList>
    </citation>
    <scope>NUCLEOTIDE SEQUENCE [LARGE SCALE GENOMIC DNA]</scope>
    <source>
        <strain evidence="4">CBS 11717</strain>
    </source>
</reference>
<feature type="domain" description="Striatin N-terminal" evidence="3">
    <location>
        <begin position="12"/>
        <end position="56"/>
    </location>
</feature>
<dbReference type="OrthoDB" id="727118at2759"/>
<sequence length="604" mass="66477">MSQQQPAEMSYTLPGVMHYLQTEFTRNERDRIAWELERSEMRTRIAQLEGENRSLKYELMLARPGHDVEDGGGAISGPDTIKEPLLLKSRMALQENVKEIVYLLKSRNVTEGLHALNERQDSTHLLEQLNLGSNETASDPNCEQAAAAAATTRYPVGQNSDAGIFDSADGSGFSPIEGPMASFDGAAESSLDSDAETIADGDGQESEEGRIVPPRENVEAKAATTAATRPRASSLFATKRGAPAPNMALRCQRLRYHLAQVENLVVSQFNMLSYARDGLLKHWMIEPNLTCNDKLTKSFHGLAPVVSGLYWLDSQKFLSVDNAGLKVWSVNENDPVTAVDVFAGESCDVVFQDIQSLDFKSSRLVITTSDEIQVWELAISSNELKIVPKHKISASASIADAVLGMTENSLIALYMEPLHLEIYNLKGDTLLANVDLQAEIKIESDLSTPKVGKLYLNKLSSKILIQVGAHIAVYSFDTKSIVLSERLNSSPTGLVFKSPKDYIVLAYNNGTVEVRSTKNFHDTLKRYNHYDDENEYEDESGSQDDKRAQSTNSNLAEEGEELGDLRQSSHTGVIIDVTEIDKIPVIVSGGDDGMIRLERVTESA</sequence>
<evidence type="ECO:0000259" key="3">
    <source>
        <dbReference type="Pfam" id="PF08232"/>
    </source>
</evidence>
<feature type="compositionally biased region" description="Acidic residues" evidence="2">
    <location>
        <begin position="532"/>
        <end position="542"/>
    </location>
</feature>
<dbReference type="Pfam" id="PF08232">
    <property type="entry name" value="Striatin"/>
    <property type="match status" value="1"/>
</dbReference>
<dbReference type="PANTHER" id="PTHR15653:SF0">
    <property type="entry name" value="CONNECTOR OF KINASE TO AP-1, ISOFORM E"/>
    <property type="match status" value="1"/>
</dbReference>
<dbReference type="PANTHER" id="PTHR15653">
    <property type="entry name" value="STRIATIN"/>
    <property type="match status" value="1"/>
</dbReference>
<protein>
    <submittedName>
        <fullName evidence="4">LAMI_0D01332g1_1</fullName>
    </submittedName>
</protein>
<dbReference type="SUPFAM" id="SSF50978">
    <property type="entry name" value="WD40 repeat-like"/>
    <property type="match status" value="1"/>
</dbReference>
<dbReference type="InterPro" id="IPR036322">
    <property type="entry name" value="WD40_repeat_dom_sf"/>
</dbReference>
<dbReference type="Proteomes" id="UP000191024">
    <property type="component" value="Chromosome D"/>
</dbReference>
<keyword evidence="1" id="KW-0175">Coiled coil</keyword>
<evidence type="ECO:0000313" key="5">
    <source>
        <dbReference type="Proteomes" id="UP000191024"/>
    </source>
</evidence>
<keyword evidence="5" id="KW-1185">Reference proteome</keyword>
<feature type="region of interest" description="Disordered" evidence="2">
    <location>
        <begin position="161"/>
        <end position="225"/>
    </location>
</feature>
<organism evidence="4 5">
    <name type="scientific">Lachancea mirantina</name>
    <dbReference type="NCBI Taxonomy" id="1230905"/>
    <lineage>
        <taxon>Eukaryota</taxon>
        <taxon>Fungi</taxon>
        <taxon>Dikarya</taxon>
        <taxon>Ascomycota</taxon>
        <taxon>Saccharomycotina</taxon>
        <taxon>Saccharomycetes</taxon>
        <taxon>Saccharomycetales</taxon>
        <taxon>Saccharomycetaceae</taxon>
        <taxon>Lachancea</taxon>
    </lineage>
</organism>
<dbReference type="Gene3D" id="1.20.5.300">
    <property type="match status" value="1"/>
</dbReference>
<dbReference type="InterPro" id="IPR013258">
    <property type="entry name" value="Striatin_N"/>
</dbReference>
<feature type="compositionally biased region" description="Acidic residues" evidence="2">
    <location>
        <begin position="191"/>
        <end position="206"/>
    </location>
</feature>
<dbReference type="InterPro" id="IPR051488">
    <property type="entry name" value="WD_repeat_striatin"/>
</dbReference>
<evidence type="ECO:0000256" key="2">
    <source>
        <dbReference type="SAM" id="MobiDB-lite"/>
    </source>
</evidence>
<accession>A0A1G4J9A6</accession>
<evidence type="ECO:0000256" key="1">
    <source>
        <dbReference type="ARBA" id="ARBA00023054"/>
    </source>
</evidence>
<dbReference type="AlphaFoldDB" id="A0A1G4J9A6"/>
<name>A0A1G4J9A6_9SACH</name>
<feature type="region of interest" description="Disordered" evidence="2">
    <location>
        <begin position="529"/>
        <end position="567"/>
    </location>
</feature>
<gene>
    <name evidence="4" type="ORF">LAMI_0D01332G</name>
</gene>
<evidence type="ECO:0000313" key="4">
    <source>
        <dbReference type="EMBL" id="SCU86293.1"/>
    </source>
</evidence>
<dbReference type="Gene3D" id="2.130.10.10">
    <property type="entry name" value="YVTN repeat-like/Quinoprotein amine dehydrogenase"/>
    <property type="match status" value="1"/>
</dbReference>